<protein>
    <submittedName>
        <fullName evidence="2">DUF397 domain-containing protein</fullName>
    </submittedName>
</protein>
<name>A0A345HUJ3_9ACTN</name>
<dbReference type="Proteomes" id="UP000253868">
    <property type="component" value="Chromosome"/>
</dbReference>
<dbReference type="Pfam" id="PF04149">
    <property type="entry name" value="DUF397"/>
    <property type="match status" value="1"/>
</dbReference>
<accession>A0A345HUJ3</accession>
<evidence type="ECO:0000313" key="2">
    <source>
        <dbReference type="EMBL" id="AXG80367.1"/>
    </source>
</evidence>
<evidence type="ECO:0000259" key="1">
    <source>
        <dbReference type="Pfam" id="PF04149"/>
    </source>
</evidence>
<sequence length="66" mass="6758">MTGAGWFKSSYSNAQGNECLEGAYLDRGAIAVRDSKRPEGPAFVFAAPAWAAFVGGIDALAGGAHP</sequence>
<dbReference type="RefSeq" id="WP_114662003.1">
    <property type="nucleotide sequence ID" value="NZ_CP031194.1"/>
</dbReference>
<organism evidence="2 3">
    <name type="scientific">Streptomyces paludis</name>
    <dbReference type="NCBI Taxonomy" id="2282738"/>
    <lineage>
        <taxon>Bacteria</taxon>
        <taxon>Bacillati</taxon>
        <taxon>Actinomycetota</taxon>
        <taxon>Actinomycetes</taxon>
        <taxon>Kitasatosporales</taxon>
        <taxon>Streptomycetaceae</taxon>
        <taxon>Streptomyces</taxon>
    </lineage>
</organism>
<feature type="domain" description="DUF397" evidence="1">
    <location>
        <begin position="4"/>
        <end position="57"/>
    </location>
</feature>
<proteinExistence type="predicted"/>
<dbReference type="InterPro" id="IPR007278">
    <property type="entry name" value="DUF397"/>
</dbReference>
<reference evidence="3" key="1">
    <citation type="submission" date="2018-07" db="EMBL/GenBank/DDBJ databases">
        <authorList>
            <person name="Zhao J."/>
        </authorList>
    </citation>
    <scope>NUCLEOTIDE SEQUENCE [LARGE SCALE GENOMIC DNA]</scope>
    <source>
        <strain evidence="3">GSSD-12</strain>
    </source>
</reference>
<dbReference type="KEGG" id="spad:DVK44_24900"/>
<keyword evidence="3" id="KW-1185">Reference proteome</keyword>
<gene>
    <name evidence="2" type="ORF">DVK44_24900</name>
</gene>
<evidence type="ECO:0000313" key="3">
    <source>
        <dbReference type="Proteomes" id="UP000253868"/>
    </source>
</evidence>
<dbReference type="EMBL" id="CP031194">
    <property type="protein sequence ID" value="AXG80367.1"/>
    <property type="molecule type" value="Genomic_DNA"/>
</dbReference>
<dbReference type="AlphaFoldDB" id="A0A345HUJ3"/>
<dbReference type="OrthoDB" id="4570646at2"/>